<dbReference type="InterPro" id="IPR036537">
    <property type="entry name" value="Adaptor_Cbl_N_dom_sf"/>
</dbReference>
<dbReference type="Pfam" id="PF07714">
    <property type="entry name" value="PK_Tyr_Ser-Thr"/>
    <property type="match status" value="1"/>
</dbReference>
<dbReference type="InterPro" id="IPR006597">
    <property type="entry name" value="Sel1-like"/>
</dbReference>
<evidence type="ECO:0000313" key="3">
    <source>
        <dbReference type="Proteomes" id="UP000022910"/>
    </source>
</evidence>
<dbReference type="SUPFAM" id="SSF81901">
    <property type="entry name" value="HCP-like"/>
    <property type="match status" value="1"/>
</dbReference>
<dbReference type="GO" id="GO:0004713">
    <property type="term" value="F:protein tyrosine kinase activity"/>
    <property type="evidence" value="ECO:0007669"/>
    <property type="project" value="InterPro"/>
</dbReference>
<evidence type="ECO:0000313" key="2">
    <source>
        <dbReference type="EMBL" id="EXX70449.1"/>
    </source>
</evidence>
<dbReference type="InterPro" id="IPR011009">
    <property type="entry name" value="Kinase-like_dom_sf"/>
</dbReference>
<dbReference type="InterPro" id="IPR051681">
    <property type="entry name" value="Ser/Thr_Kinases-Pseudokinases"/>
</dbReference>
<feature type="domain" description="Protein kinase" evidence="1">
    <location>
        <begin position="565"/>
        <end position="825"/>
    </location>
</feature>
<dbReference type="SMART" id="SM00220">
    <property type="entry name" value="S_TKc"/>
    <property type="match status" value="2"/>
</dbReference>
<dbReference type="PANTHER" id="PTHR44329">
    <property type="entry name" value="SERINE/THREONINE-PROTEIN KINASE TNNI3K-RELATED"/>
    <property type="match status" value="1"/>
</dbReference>
<sequence length="1480" mass="174834">MLPSKNYEKCKKCHEQYTNDLNAEYEWCKPCQIKYFKENSTKWTSGNEKIDDLIQEMQSKINDPNDIIFEWIPYDQFNDIEVIGKDDFTIIYSAKWNSGPLSYSYFNKELMRVSERKVALKCLRKSSENTINKFLNEIKTYSINNSDNILKIYGISQISNTKDYIMVLHNEYFGKCCEKCSKLYTSIEYKWCNSCHLNYLKKIFTNRTSKNEEIDNYIQEMQLKLNNPCAIVFEWIPYDQLDEINEIGRGGFTTIYLAIWKNGPLHYEYMTGWTRESNKKVALKSIDNLQYLTNEFINEAKTYSIDYIDDNFKIYGISQNPNTKDYIMVLQNTYCENCVECGKSYVDTQYKWCKICQINDLKNNFTNWTSKNKIIDNFIQEMQLKINNLSDIIFEWIPYGQFDNVEEISKGDVMTVYSAIWKNGPLSYNYVKKKLTRVSDKKVILKFFHNSQSITNEFLNEVKIYSISYSNNILKIYGLSQSPGMKDYIMVFPNEKCEECDRRYIDDLNAKYEWCNPCQIKYFKENFTSWSSGNEIIDNLIQESQLRINDPNKIVFEWIPYSNQFYDIKEINKSDFATMFSAIWKDGPLHYFHKRVRKSNITVYLKYYHNLPDDDTNKFLNEVKMHLIFNSNFILNIYGISQDPDTKDYIVVLENAEGENFNDWAYNNFNNFNWSIKIRLLFYIIQGLKEIHQKKMVLRDFHTRNLLISTNNINDNDFNITILDMKLCGEFGNINETKVYGDIHYTAPEVLSGNSYTQATDIYSFGMIMYFMVTGNYPSDEIKQKEINEQEAPKCYIDLMEKCLDQNPENRPNVSEIEESINLFFYSYLDNESDIKETMEIHHDIKKQFEEAEKYRKANLLFVRLTTVDDVMILYNPLIQMATNIIKNIVEIREEAEYNKKICNALAERVEIARVPMELLKVRKKEKEKELRNESYYNAFYKFIYVLEEIEKYTKEISKYHGFRKYVKAISVKEKFIKLTEKYDNAMKDLHFAVRVDNEEYETFRDAIKIDSKYLELPLRGKSDDKRGKHPNYVVKRIYWGQEVACKLTSMTEEEMKINTSVQEHLEILMKLSESNHILRFYGVSKIDDINALVFEWAHCGTLKELYEKKAIQWHYKVQIALKICRGLIFLQKVEILHRDLRCENILMSESLEPKIYNFRLVDYSTDTTLSNEVISNNVVRWLAPEKLINYKSIYTTSCEIFSFGVLLWELAFEKIPYRSLKVDEIKDFVIKGGREAIKFGNSTPEISKLQEDYKKIINDTWKNNPQERISFLKTLNMLEELYNSISHMFDENMPALLNKNTLYLNGSNDDLVLPDENVSPIIPIISLDEGILAFRVGDHQKAWKCFEYHAENGNTIAKYWKGRYLWEGTHDGIKGREEGKELLKIAADEGNSDAQLRYAFTLINVYDEGDNRNIFMNYITKAAEGDNCVAQYNLGDLYYNGILNIPKDENKGIKWLRLAALHNYARAIKFLEEKEISLF</sequence>
<dbReference type="InterPro" id="IPR020635">
    <property type="entry name" value="Tyr_kinase_cat_dom"/>
</dbReference>
<keyword evidence="3" id="KW-1185">Reference proteome</keyword>
<dbReference type="InterPro" id="IPR011990">
    <property type="entry name" value="TPR-like_helical_dom_sf"/>
</dbReference>
<accession>A0A015KS45</accession>
<dbReference type="SMR" id="A0A015KS45"/>
<dbReference type="CDD" id="cd00180">
    <property type="entry name" value="PKc"/>
    <property type="match status" value="1"/>
</dbReference>
<comment type="caution">
    <text evidence="2">The sequence shown here is derived from an EMBL/GenBank/DDBJ whole genome shotgun (WGS) entry which is preliminary data.</text>
</comment>
<name>A0A015KS45_RHIIW</name>
<dbReference type="GO" id="GO:0005524">
    <property type="term" value="F:ATP binding"/>
    <property type="evidence" value="ECO:0007669"/>
    <property type="project" value="InterPro"/>
</dbReference>
<dbReference type="Gene3D" id="1.25.40.10">
    <property type="entry name" value="Tetratricopeptide repeat domain"/>
    <property type="match status" value="1"/>
</dbReference>
<dbReference type="PROSITE" id="PS50011">
    <property type="entry name" value="PROTEIN_KINASE_DOM"/>
    <property type="match status" value="2"/>
</dbReference>
<dbReference type="Gene3D" id="1.10.510.10">
    <property type="entry name" value="Transferase(Phosphotransferase) domain 1"/>
    <property type="match status" value="4"/>
</dbReference>
<proteinExistence type="predicted"/>
<dbReference type="InterPro" id="IPR000719">
    <property type="entry name" value="Prot_kinase_dom"/>
</dbReference>
<dbReference type="Pfam" id="PF08238">
    <property type="entry name" value="Sel1"/>
    <property type="match status" value="2"/>
</dbReference>
<gene>
    <name evidence="2" type="ORF">RirG_087300</name>
</gene>
<dbReference type="Gene3D" id="1.20.930.20">
    <property type="entry name" value="Adaptor protein Cbl, N-terminal domain"/>
    <property type="match status" value="1"/>
</dbReference>
<reference evidence="2 3" key="1">
    <citation type="submission" date="2014-02" db="EMBL/GenBank/DDBJ databases">
        <title>Single nucleus genome sequencing reveals high similarity among nuclei of an endomycorrhizal fungus.</title>
        <authorList>
            <person name="Lin K."/>
            <person name="Geurts R."/>
            <person name="Zhang Z."/>
            <person name="Limpens E."/>
            <person name="Saunders D.G."/>
            <person name="Mu D."/>
            <person name="Pang E."/>
            <person name="Cao H."/>
            <person name="Cha H."/>
            <person name="Lin T."/>
            <person name="Zhou Q."/>
            <person name="Shang Y."/>
            <person name="Li Y."/>
            <person name="Ivanov S."/>
            <person name="Sharma T."/>
            <person name="Velzen R.V."/>
            <person name="Ruijter N.D."/>
            <person name="Aanen D.K."/>
            <person name="Win J."/>
            <person name="Kamoun S."/>
            <person name="Bisseling T."/>
            <person name="Huang S."/>
        </authorList>
    </citation>
    <scope>NUCLEOTIDE SEQUENCE [LARGE SCALE GENOMIC DNA]</scope>
    <source>
        <strain evidence="3">DAOM197198w</strain>
    </source>
</reference>
<protein>
    <submittedName>
        <fullName evidence="2">Bck1p</fullName>
    </submittedName>
</protein>
<dbReference type="Pfam" id="PF22215">
    <property type="entry name" value="MLKL_N"/>
    <property type="match status" value="1"/>
</dbReference>
<dbReference type="GO" id="GO:0004674">
    <property type="term" value="F:protein serine/threonine kinase activity"/>
    <property type="evidence" value="ECO:0007669"/>
    <property type="project" value="TreeGrafter"/>
</dbReference>
<dbReference type="HOGENOM" id="CLU_249688_0_0_1"/>
<organism evidence="2 3">
    <name type="scientific">Rhizophagus irregularis (strain DAOM 197198w)</name>
    <name type="common">Glomus intraradices</name>
    <dbReference type="NCBI Taxonomy" id="1432141"/>
    <lineage>
        <taxon>Eukaryota</taxon>
        <taxon>Fungi</taxon>
        <taxon>Fungi incertae sedis</taxon>
        <taxon>Mucoromycota</taxon>
        <taxon>Glomeromycotina</taxon>
        <taxon>Glomeromycetes</taxon>
        <taxon>Glomerales</taxon>
        <taxon>Glomeraceae</taxon>
        <taxon>Rhizophagus</taxon>
    </lineage>
</organism>
<dbReference type="Gene3D" id="3.30.200.20">
    <property type="entry name" value="Phosphorylase Kinase, domain 1"/>
    <property type="match status" value="1"/>
</dbReference>
<dbReference type="InterPro" id="IPR008266">
    <property type="entry name" value="Tyr_kinase_AS"/>
</dbReference>
<feature type="domain" description="Protein kinase" evidence="1">
    <location>
        <begin position="1021"/>
        <end position="1283"/>
    </location>
</feature>
<dbReference type="SMART" id="SM00671">
    <property type="entry name" value="SEL1"/>
    <property type="match status" value="2"/>
</dbReference>
<dbReference type="GO" id="GO:0007166">
    <property type="term" value="P:cell surface receptor signaling pathway"/>
    <property type="evidence" value="ECO:0007669"/>
    <property type="project" value="InterPro"/>
</dbReference>
<dbReference type="Proteomes" id="UP000022910">
    <property type="component" value="Unassembled WGS sequence"/>
</dbReference>
<dbReference type="SMART" id="SM00219">
    <property type="entry name" value="TyrKc"/>
    <property type="match status" value="1"/>
</dbReference>
<dbReference type="InterPro" id="IPR059179">
    <property type="entry name" value="MLKL-like_MCAfunc"/>
</dbReference>
<dbReference type="SUPFAM" id="SSF56112">
    <property type="entry name" value="Protein kinase-like (PK-like)"/>
    <property type="match status" value="5"/>
</dbReference>
<dbReference type="Pfam" id="PF00069">
    <property type="entry name" value="Pkinase"/>
    <property type="match status" value="1"/>
</dbReference>
<dbReference type="PROSITE" id="PS00109">
    <property type="entry name" value="PROTEIN_KINASE_TYR"/>
    <property type="match status" value="1"/>
</dbReference>
<dbReference type="InterPro" id="IPR054000">
    <property type="entry name" value="MLKL_N"/>
</dbReference>
<evidence type="ECO:0000259" key="1">
    <source>
        <dbReference type="PROSITE" id="PS50011"/>
    </source>
</evidence>
<dbReference type="CDD" id="cd21037">
    <property type="entry name" value="MLKL_NTD"/>
    <property type="match status" value="1"/>
</dbReference>
<dbReference type="InterPro" id="IPR001245">
    <property type="entry name" value="Ser-Thr/Tyr_kinase_cat_dom"/>
</dbReference>
<dbReference type="EMBL" id="JEMT01016589">
    <property type="protein sequence ID" value="EXX70449.1"/>
    <property type="molecule type" value="Genomic_DNA"/>
</dbReference>